<keyword evidence="4" id="KW-0812">Transmembrane</keyword>
<dbReference type="OrthoDB" id="9789078at2"/>
<comment type="subcellular location">
    <subcellularLocation>
        <location evidence="1">Membrane</location>
    </subcellularLocation>
</comment>
<feature type="domain" description="Penicillin-binding protein dimerisation" evidence="6">
    <location>
        <begin position="88"/>
        <end position="224"/>
    </location>
</feature>
<proteinExistence type="predicted"/>
<dbReference type="eggNOG" id="COG0768">
    <property type="taxonomic scope" value="Bacteria"/>
</dbReference>
<gene>
    <name evidence="7" type="ORF">ATO10_00030</name>
</gene>
<dbReference type="InterPro" id="IPR036138">
    <property type="entry name" value="PBP_dimer_sf"/>
</dbReference>
<dbReference type="GO" id="GO:0008658">
    <property type="term" value="F:penicillin binding"/>
    <property type="evidence" value="ECO:0007669"/>
    <property type="project" value="InterPro"/>
</dbReference>
<dbReference type="RefSeq" id="WP_035246519.1">
    <property type="nucleotide sequence ID" value="NZ_AQQY01000001.1"/>
</dbReference>
<dbReference type="SUPFAM" id="SSF56519">
    <property type="entry name" value="Penicillin binding protein dimerisation domain"/>
    <property type="match status" value="1"/>
</dbReference>
<dbReference type="GO" id="GO:0005886">
    <property type="term" value="C:plasma membrane"/>
    <property type="evidence" value="ECO:0007669"/>
    <property type="project" value="TreeGrafter"/>
</dbReference>
<organism evidence="7 8">
    <name type="scientific">Actibacterium atlanticum</name>
    <dbReference type="NCBI Taxonomy" id="1461693"/>
    <lineage>
        <taxon>Bacteria</taxon>
        <taxon>Pseudomonadati</taxon>
        <taxon>Pseudomonadota</taxon>
        <taxon>Alphaproteobacteria</taxon>
        <taxon>Rhodobacterales</taxon>
        <taxon>Roseobacteraceae</taxon>
        <taxon>Actibacterium</taxon>
    </lineage>
</organism>
<evidence type="ECO:0000256" key="3">
    <source>
        <dbReference type="ARBA" id="ARBA00023136"/>
    </source>
</evidence>
<name>A0A058ZQH3_9RHOB</name>
<sequence length="596" mass="64259">MIRTPLRPLARVLDAREKGENPDAIVRENLRLRHEAMRDQARTRAEGRLFIMAVLFLCAFTVVGARMGTLAASVPQEPRMAATTGTAITAQRADIVDRNGNVLATNLATHALYAQPPHMIDHARAAAELVRIFPDLDEERLIKDFTGSRKFLWIKKKISPEQMQQVHEIGDPGLLFGPREMRLYPNGKLAAHVLGGTSFGREGVHSAEVIGVAGVEKAFDTFLRDPANEGEALRLSLDLTVQSAIRRVLYGGMKLLNAAGATAVMLDAHTGEVISLVSLPDFDPNDRPRPLTTGDAGDSPLFNRAVQGVYELGSTYKIFTAAQAMELGLVNAHTEVDANAPMKWGKHKIREFRNKNYGPKLSVTDVIVKSSNVGTANMALAIGKERQQEFLRRLGLFEPTPLELVEAPGAKPLLPKNWGDIHTITASYGHGISASPMHLASAYASLLNGGKLVKPSLLAGGAAPTGERIVSEDVSKASREMLRAVVTRGTASFGEVEGYAVAGKTGTADKPKPTGGYYDDKVIATFATVFPAHDPKYVLVVTLDEPSENSGTKPRRTAGWTAVPVAAEIIRRTAPLLGLRPEIEPATDFGVTLAGN</sequence>
<keyword evidence="2" id="KW-0378">Hydrolase</keyword>
<protein>
    <submittedName>
        <fullName evidence="7">Peptidoglycan synthetase FtsI</fullName>
    </submittedName>
</protein>
<keyword evidence="8" id="KW-1185">Reference proteome</keyword>
<dbReference type="STRING" id="1461693.ATO10_00030"/>
<evidence type="ECO:0000256" key="4">
    <source>
        <dbReference type="SAM" id="Phobius"/>
    </source>
</evidence>
<evidence type="ECO:0000256" key="1">
    <source>
        <dbReference type="ARBA" id="ARBA00004370"/>
    </source>
</evidence>
<evidence type="ECO:0000313" key="7">
    <source>
        <dbReference type="EMBL" id="KCV83101.1"/>
    </source>
</evidence>
<dbReference type="Gene3D" id="3.90.1310.10">
    <property type="entry name" value="Penicillin-binding protein 2a (Domain 2)"/>
    <property type="match status" value="1"/>
</dbReference>
<evidence type="ECO:0000259" key="6">
    <source>
        <dbReference type="Pfam" id="PF03717"/>
    </source>
</evidence>
<keyword evidence="4" id="KW-1133">Transmembrane helix</keyword>
<dbReference type="GO" id="GO:0071555">
    <property type="term" value="P:cell wall organization"/>
    <property type="evidence" value="ECO:0007669"/>
    <property type="project" value="TreeGrafter"/>
</dbReference>
<dbReference type="InterPro" id="IPR050515">
    <property type="entry name" value="Beta-lactam/transpept"/>
</dbReference>
<evidence type="ECO:0000256" key="2">
    <source>
        <dbReference type="ARBA" id="ARBA00022645"/>
    </source>
</evidence>
<dbReference type="Pfam" id="PF03717">
    <property type="entry name" value="PBP_dimer"/>
    <property type="match status" value="1"/>
</dbReference>
<dbReference type="PATRIC" id="fig|1461693.3.peg.6"/>
<dbReference type="Gene3D" id="3.30.450.330">
    <property type="match status" value="1"/>
</dbReference>
<dbReference type="InterPro" id="IPR005311">
    <property type="entry name" value="PBP_dimer"/>
</dbReference>
<dbReference type="SUPFAM" id="SSF56601">
    <property type="entry name" value="beta-lactamase/transpeptidase-like"/>
    <property type="match status" value="1"/>
</dbReference>
<feature type="transmembrane region" description="Helical" evidence="4">
    <location>
        <begin position="47"/>
        <end position="68"/>
    </location>
</feature>
<dbReference type="EMBL" id="AQQY01000001">
    <property type="protein sequence ID" value="KCV83101.1"/>
    <property type="molecule type" value="Genomic_DNA"/>
</dbReference>
<keyword evidence="3 4" id="KW-0472">Membrane</keyword>
<keyword evidence="2" id="KW-0121">Carboxypeptidase</keyword>
<dbReference type="PANTHER" id="PTHR30627">
    <property type="entry name" value="PEPTIDOGLYCAN D,D-TRANSPEPTIDASE"/>
    <property type="match status" value="1"/>
</dbReference>
<dbReference type="AlphaFoldDB" id="A0A058ZQH3"/>
<dbReference type="InterPro" id="IPR001460">
    <property type="entry name" value="PCN-bd_Tpept"/>
</dbReference>
<keyword evidence="2" id="KW-0645">Protease</keyword>
<dbReference type="Gene3D" id="3.40.710.10">
    <property type="entry name" value="DD-peptidase/beta-lactamase superfamily"/>
    <property type="match status" value="1"/>
</dbReference>
<dbReference type="PANTHER" id="PTHR30627:SF1">
    <property type="entry name" value="PEPTIDOGLYCAN D,D-TRANSPEPTIDASE FTSI"/>
    <property type="match status" value="1"/>
</dbReference>
<evidence type="ECO:0000313" key="8">
    <source>
        <dbReference type="Proteomes" id="UP000024836"/>
    </source>
</evidence>
<feature type="domain" description="Penicillin-binding protein transpeptidase" evidence="5">
    <location>
        <begin position="262"/>
        <end position="553"/>
    </location>
</feature>
<reference evidence="7 8" key="1">
    <citation type="submission" date="2013-04" db="EMBL/GenBank/DDBJ databases">
        <title>Shimia sp. 22II-S11-Z10 Genome Sequencing.</title>
        <authorList>
            <person name="Lai Q."/>
            <person name="Li G."/>
            <person name="Shao Z."/>
        </authorList>
    </citation>
    <scope>NUCLEOTIDE SEQUENCE [LARGE SCALE GENOMIC DNA]</scope>
    <source>
        <strain evidence="8">22II-S11-Z10</strain>
    </source>
</reference>
<dbReference type="GO" id="GO:0004180">
    <property type="term" value="F:carboxypeptidase activity"/>
    <property type="evidence" value="ECO:0007669"/>
    <property type="project" value="UniProtKB-KW"/>
</dbReference>
<evidence type="ECO:0000259" key="5">
    <source>
        <dbReference type="Pfam" id="PF00905"/>
    </source>
</evidence>
<dbReference type="Proteomes" id="UP000024836">
    <property type="component" value="Unassembled WGS sequence"/>
</dbReference>
<dbReference type="Pfam" id="PF00905">
    <property type="entry name" value="Transpeptidase"/>
    <property type="match status" value="1"/>
</dbReference>
<accession>A0A058ZQH3</accession>
<dbReference type="InterPro" id="IPR012338">
    <property type="entry name" value="Beta-lactam/transpept-like"/>
</dbReference>
<comment type="caution">
    <text evidence="7">The sequence shown here is derived from an EMBL/GenBank/DDBJ whole genome shotgun (WGS) entry which is preliminary data.</text>
</comment>